<organism evidence="13 14">
    <name type="scientific">Plectus sambesii</name>
    <dbReference type="NCBI Taxonomy" id="2011161"/>
    <lineage>
        <taxon>Eukaryota</taxon>
        <taxon>Metazoa</taxon>
        <taxon>Ecdysozoa</taxon>
        <taxon>Nematoda</taxon>
        <taxon>Chromadorea</taxon>
        <taxon>Plectida</taxon>
        <taxon>Plectina</taxon>
        <taxon>Plectoidea</taxon>
        <taxon>Plectidae</taxon>
        <taxon>Plectus</taxon>
    </lineage>
</organism>
<keyword evidence="6" id="KW-0808">Transferase</keyword>
<dbReference type="Proteomes" id="UP000887566">
    <property type="component" value="Unplaced"/>
</dbReference>
<accession>A0A914VA32</accession>
<keyword evidence="9" id="KW-0067">ATP-binding</keyword>
<evidence type="ECO:0000313" key="13">
    <source>
        <dbReference type="Proteomes" id="UP000887566"/>
    </source>
</evidence>
<evidence type="ECO:0000256" key="11">
    <source>
        <dbReference type="ARBA" id="ARBA00060870"/>
    </source>
</evidence>
<dbReference type="PANTHER" id="PTHR12280">
    <property type="entry name" value="PANTOTHENATE KINASE"/>
    <property type="match status" value="1"/>
</dbReference>
<evidence type="ECO:0000256" key="4">
    <source>
        <dbReference type="ARBA" id="ARBA00012102"/>
    </source>
</evidence>
<dbReference type="GO" id="GO:0005829">
    <property type="term" value="C:cytosol"/>
    <property type="evidence" value="ECO:0007669"/>
    <property type="project" value="TreeGrafter"/>
</dbReference>
<dbReference type="Gene3D" id="3.30.420.510">
    <property type="match status" value="1"/>
</dbReference>
<dbReference type="Gene3D" id="3.30.420.40">
    <property type="match status" value="1"/>
</dbReference>
<dbReference type="Pfam" id="PF03630">
    <property type="entry name" value="Fumble"/>
    <property type="match status" value="1"/>
</dbReference>
<dbReference type="GO" id="GO:0005634">
    <property type="term" value="C:nucleus"/>
    <property type="evidence" value="ECO:0007669"/>
    <property type="project" value="TreeGrafter"/>
</dbReference>
<comment type="subcellular location">
    <subcellularLocation>
        <location evidence="2">Cytoplasm</location>
    </subcellularLocation>
</comment>
<evidence type="ECO:0000313" key="14">
    <source>
        <dbReference type="WBParaSite" id="PSAMB.scaffold1709size28527.g14528.t1"/>
    </source>
</evidence>
<dbReference type="WBParaSite" id="PSAMB.scaffold1709size28527.g14528.t1">
    <property type="protein sequence ID" value="PSAMB.scaffold1709size28527.g14528.t1"/>
    <property type="gene ID" value="PSAMB.scaffold1709size28527.g14528"/>
</dbReference>
<evidence type="ECO:0000256" key="9">
    <source>
        <dbReference type="ARBA" id="ARBA00022840"/>
    </source>
</evidence>
<dbReference type="EC" id="2.7.1.33" evidence="4"/>
<evidence type="ECO:0000256" key="7">
    <source>
        <dbReference type="ARBA" id="ARBA00022741"/>
    </source>
</evidence>
<dbReference type="GO" id="GO:0004594">
    <property type="term" value="F:pantothenate kinase activity"/>
    <property type="evidence" value="ECO:0007669"/>
    <property type="project" value="UniProtKB-EC"/>
</dbReference>
<keyword evidence="7" id="KW-0547">Nucleotide-binding</keyword>
<dbReference type="InterPro" id="IPR004567">
    <property type="entry name" value="Type_II_PanK"/>
</dbReference>
<feature type="region of interest" description="Disordered" evidence="12">
    <location>
        <begin position="1"/>
        <end position="28"/>
    </location>
</feature>
<keyword evidence="8" id="KW-0418">Kinase</keyword>
<evidence type="ECO:0000256" key="6">
    <source>
        <dbReference type="ARBA" id="ARBA00022679"/>
    </source>
</evidence>
<evidence type="ECO:0000256" key="2">
    <source>
        <dbReference type="ARBA" id="ARBA00004496"/>
    </source>
</evidence>
<dbReference type="SUPFAM" id="SSF53067">
    <property type="entry name" value="Actin-like ATPase domain"/>
    <property type="match status" value="2"/>
</dbReference>
<dbReference type="NCBIfam" id="TIGR00555">
    <property type="entry name" value="panK_eukar"/>
    <property type="match status" value="1"/>
</dbReference>
<dbReference type="PANTHER" id="PTHR12280:SF30">
    <property type="entry name" value="FUMBLE"/>
    <property type="match status" value="1"/>
</dbReference>
<dbReference type="CDD" id="cd24122">
    <property type="entry name" value="ASKHA_NBD_PanK-II_Pank1-like"/>
    <property type="match status" value="1"/>
</dbReference>
<proteinExistence type="inferred from homology"/>
<evidence type="ECO:0000256" key="12">
    <source>
        <dbReference type="SAM" id="MobiDB-lite"/>
    </source>
</evidence>
<protein>
    <recommendedName>
        <fullName evidence="4">pantothenate kinase</fullName>
        <ecNumber evidence="4">2.7.1.33</ecNumber>
    </recommendedName>
</protein>
<evidence type="ECO:0000256" key="3">
    <source>
        <dbReference type="ARBA" id="ARBA00005225"/>
    </source>
</evidence>
<comment type="catalytic activity">
    <reaction evidence="1">
        <text>(R)-pantothenate + ATP = (R)-4'-phosphopantothenate + ADP + H(+)</text>
        <dbReference type="Rhea" id="RHEA:16373"/>
        <dbReference type="ChEBI" id="CHEBI:10986"/>
        <dbReference type="ChEBI" id="CHEBI:15378"/>
        <dbReference type="ChEBI" id="CHEBI:29032"/>
        <dbReference type="ChEBI" id="CHEBI:30616"/>
        <dbReference type="ChEBI" id="CHEBI:456216"/>
        <dbReference type="EC" id="2.7.1.33"/>
    </reaction>
</comment>
<sequence length="447" mass="49231">MSSEAAKQPSLLETHQNDDDDVQDLQDGDDLSCIPRRQRFLSLSVPPMPWFGLDIGGTLVKLVYFEPSDQAEFPESAISGEIERVKVIHRYLVTNKAYGETGVRDGHLELSNVHINGRQGTIHFIRFPSCRMPNFISLTKSKGLAYMSSTVCATGGGAHKYADIAQMELNVKLHKFDELESLIQGIEFVAKYNPEECYFWANPLDEDACKRVTWPWSGRTSSDPESTVPDGLQYPYLVVNMGSGVSVVAVYGPSNFRRVSGSSIGGGFFHGLCCLLCDCESFDDAIELAAQGDNKKVDKLVRDIYGGDYELFGLPGDTVAASFGHMISPERRKEASKADLARAALVTVTNNIGSIAINCARSEQIDRILFVGNFLRVNPIAAKSLSYAMDYWSGGSKKALFLQHEGYFGAVGCLEKLVVVTELRRQERVANGHATSEESLDEHSLSR</sequence>
<comment type="similarity">
    <text evidence="11">Belongs to the type II pantothenate kinase family.</text>
</comment>
<reference evidence="14" key="1">
    <citation type="submission" date="2022-11" db="UniProtKB">
        <authorList>
            <consortium name="WormBaseParasite"/>
        </authorList>
    </citation>
    <scope>IDENTIFICATION</scope>
</reference>
<evidence type="ECO:0000256" key="8">
    <source>
        <dbReference type="ARBA" id="ARBA00022777"/>
    </source>
</evidence>
<keyword evidence="5" id="KW-0963">Cytoplasm</keyword>
<keyword evidence="10" id="KW-0173">Coenzyme A biosynthesis</keyword>
<dbReference type="FunFam" id="3.30.420.40:FF:000025">
    <property type="entry name" value="pantothenate kinase 2, mitochondrial"/>
    <property type="match status" value="1"/>
</dbReference>
<dbReference type="InterPro" id="IPR043129">
    <property type="entry name" value="ATPase_NBD"/>
</dbReference>
<evidence type="ECO:0000256" key="10">
    <source>
        <dbReference type="ARBA" id="ARBA00022993"/>
    </source>
</evidence>
<keyword evidence="13" id="KW-1185">Reference proteome</keyword>
<feature type="compositionally biased region" description="Acidic residues" evidence="12">
    <location>
        <begin position="18"/>
        <end position="28"/>
    </location>
</feature>
<comment type="pathway">
    <text evidence="3">Cofactor biosynthesis; coenzyme A biosynthesis; CoA from (R)-pantothenate: step 1/5.</text>
</comment>
<dbReference type="GO" id="GO:0015937">
    <property type="term" value="P:coenzyme A biosynthetic process"/>
    <property type="evidence" value="ECO:0007669"/>
    <property type="project" value="UniProtKB-KW"/>
</dbReference>
<name>A0A914VA32_9BILA</name>
<dbReference type="AlphaFoldDB" id="A0A914VA32"/>
<evidence type="ECO:0000256" key="1">
    <source>
        <dbReference type="ARBA" id="ARBA00001206"/>
    </source>
</evidence>
<evidence type="ECO:0000256" key="5">
    <source>
        <dbReference type="ARBA" id="ARBA00022490"/>
    </source>
</evidence>
<dbReference type="GO" id="GO:0005524">
    <property type="term" value="F:ATP binding"/>
    <property type="evidence" value="ECO:0007669"/>
    <property type="project" value="UniProtKB-KW"/>
</dbReference>